<accession>A0A423WND2</accession>
<comment type="caution">
    <text evidence="7">The sequence shown here is derived from an EMBL/GenBank/DDBJ whole genome shotgun (WGS) entry which is preliminary data.</text>
</comment>
<dbReference type="GO" id="GO:0016740">
    <property type="term" value="F:transferase activity"/>
    <property type="evidence" value="ECO:0007669"/>
    <property type="project" value="UniProtKB-KW"/>
</dbReference>
<evidence type="ECO:0000259" key="6">
    <source>
        <dbReference type="Pfam" id="PF13649"/>
    </source>
</evidence>
<keyword evidence="8" id="KW-1185">Reference proteome</keyword>
<sequence>MSAQPNAASKDDHPEVEHKIGSKDKSVGWYDKQFRGVPEDARELLEGYSHIPSEEVENYVLEAVGVDTSKPLPDSNLLSAQRDKAWDVWPYPCIGQFRFLNLSLHRQQSYPLIVRRLQEGAKYLDIGCCLGQDIRKLVADGAPSENLYGAELLGEFIDLGYDLFRDKETLKTRFIQADILDPNSPLQELKGSIDFIHLGMVLHVFGWEDQRKLLETSIQILKPQPGTLIIGQAVGHTEGIYSTGRDSGSFRHNEESFRRLWGEISERTGIRFDVRAALDKGLGVAEGWRKWDVTQARRLEFEVERVS</sequence>
<evidence type="ECO:0000256" key="3">
    <source>
        <dbReference type="ARBA" id="ARBA00022691"/>
    </source>
</evidence>
<comment type="pathway">
    <text evidence="1">Secondary metabolite biosynthesis.</text>
</comment>
<proteinExistence type="inferred from homology"/>
<organism evidence="7 8">
    <name type="scientific">Cytospora leucostoma</name>
    <dbReference type="NCBI Taxonomy" id="1230097"/>
    <lineage>
        <taxon>Eukaryota</taxon>
        <taxon>Fungi</taxon>
        <taxon>Dikarya</taxon>
        <taxon>Ascomycota</taxon>
        <taxon>Pezizomycotina</taxon>
        <taxon>Sordariomycetes</taxon>
        <taxon>Sordariomycetidae</taxon>
        <taxon>Diaporthales</taxon>
        <taxon>Cytosporaceae</taxon>
        <taxon>Cytospora</taxon>
    </lineage>
</organism>
<keyword evidence="3" id="KW-0949">S-adenosyl-L-methionine</keyword>
<evidence type="ECO:0000256" key="5">
    <source>
        <dbReference type="SAM" id="MobiDB-lite"/>
    </source>
</evidence>
<dbReference type="Gene3D" id="3.40.50.150">
    <property type="entry name" value="Vaccinia Virus protein VP39"/>
    <property type="match status" value="1"/>
</dbReference>
<evidence type="ECO:0000256" key="1">
    <source>
        <dbReference type="ARBA" id="ARBA00005179"/>
    </source>
</evidence>
<reference evidence="7 8" key="1">
    <citation type="submission" date="2015-09" db="EMBL/GenBank/DDBJ databases">
        <title>Host preference determinants of Valsa canker pathogens revealed by comparative genomics.</title>
        <authorList>
            <person name="Yin Z."/>
            <person name="Huang L."/>
        </authorList>
    </citation>
    <scope>NUCLEOTIDE SEQUENCE [LARGE SCALE GENOMIC DNA]</scope>
    <source>
        <strain evidence="7 8">SXYLt</strain>
    </source>
</reference>
<name>A0A423WND2_9PEZI</name>
<gene>
    <name evidence="7" type="ORF">VPNG_07000</name>
</gene>
<dbReference type="Proteomes" id="UP000285146">
    <property type="component" value="Unassembled WGS sequence"/>
</dbReference>
<feature type="domain" description="Methyltransferase" evidence="6">
    <location>
        <begin position="124"/>
        <end position="223"/>
    </location>
</feature>
<comment type="similarity">
    <text evidence="4">Belongs to the class I-like SAM-binding methyltransferase superfamily.</text>
</comment>
<dbReference type="PANTHER" id="PTHR35897:SF1">
    <property type="entry name" value="METHYLTRANSFERASE AUSD"/>
    <property type="match status" value="1"/>
</dbReference>
<keyword evidence="2" id="KW-0808">Transferase</keyword>
<dbReference type="Pfam" id="PF13649">
    <property type="entry name" value="Methyltransf_25"/>
    <property type="match status" value="1"/>
</dbReference>
<dbReference type="SUPFAM" id="SSF53335">
    <property type="entry name" value="S-adenosyl-L-methionine-dependent methyltransferases"/>
    <property type="match status" value="1"/>
</dbReference>
<dbReference type="InterPro" id="IPR029063">
    <property type="entry name" value="SAM-dependent_MTases_sf"/>
</dbReference>
<evidence type="ECO:0000313" key="8">
    <source>
        <dbReference type="Proteomes" id="UP000285146"/>
    </source>
</evidence>
<evidence type="ECO:0000313" key="7">
    <source>
        <dbReference type="EMBL" id="ROW04925.1"/>
    </source>
</evidence>
<dbReference type="STRING" id="1230097.A0A423WND2"/>
<evidence type="ECO:0000256" key="4">
    <source>
        <dbReference type="ARBA" id="ARBA00038314"/>
    </source>
</evidence>
<dbReference type="AlphaFoldDB" id="A0A423WND2"/>
<dbReference type="EMBL" id="LKEB01000046">
    <property type="protein sequence ID" value="ROW04925.1"/>
    <property type="molecule type" value="Genomic_DNA"/>
</dbReference>
<dbReference type="InterPro" id="IPR051654">
    <property type="entry name" value="Meroterpenoid_MTases"/>
</dbReference>
<dbReference type="OrthoDB" id="2094832at2759"/>
<protein>
    <recommendedName>
        <fullName evidence="6">Methyltransferase domain-containing protein</fullName>
    </recommendedName>
</protein>
<feature type="region of interest" description="Disordered" evidence="5">
    <location>
        <begin position="1"/>
        <end position="24"/>
    </location>
</feature>
<dbReference type="InterPro" id="IPR041698">
    <property type="entry name" value="Methyltransf_25"/>
</dbReference>
<evidence type="ECO:0000256" key="2">
    <source>
        <dbReference type="ARBA" id="ARBA00022679"/>
    </source>
</evidence>
<dbReference type="PANTHER" id="PTHR35897">
    <property type="entry name" value="METHYLTRANSFERASE AUSD"/>
    <property type="match status" value="1"/>
</dbReference>
<dbReference type="InParanoid" id="A0A423WND2"/>
<feature type="compositionally biased region" description="Basic and acidic residues" evidence="5">
    <location>
        <begin position="9"/>
        <end position="24"/>
    </location>
</feature>